<keyword evidence="1" id="KW-1133">Transmembrane helix</keyword>
<dbReference type="InterPro" id="IPR025924">
    <property type="entry name" value="YHYH_dom"/>
</dbReference>
<reference evidence="3 4" key="1">
    <citation type="submission" date="2016-07" db="EMBL/GenBank/DDBJ databases">
        <title>Pervasive Adenine N6-methylation of Active Genes in Fungi.</title>
        <authorList>
            <consortium name="DOE Joint Genome Institute"/>
            <person name="Mondo S.J."/>
            <person name="Dannebaum R.O."/>
            <person name="Kuo R.C."/>
            <person name="Labutti K."/>
            <person name="Haridas S."/>
            <person name="Kuo A."/>
            <person name="Salamov A."/>
            <person name="Ahrendt S.R."/>
            <person name="Lipzen A."/>
            <person name="Sullivan W."/>
            <person name="Andreopoulos W.B."/>
            <person name="Clum A."/>
            <person name="Lindquist E."/>
            <person name="Daum C."/>
            <person name="Ramamoorthy G.K."/>
            <person name="Gryganskyi A."/>
            <person name="Culley D."/>
            <person name="Magnuson J.K."/>
            <person name="James T.Y."/>
            <person name="O'Malley M.A."/>
            <person name="Stajich J.E."/>
            <person name="Spatafora J.W."/>
            <person name="Visel A."/>
            <person name="Grigoriev I.V."/>
        </authorList>
    </citation>
    <scope>NUCLEOTIDE SEQUENCE [LARGE SCALE GENOMIC DNA]</scope>
    <source>
        <strain evidence="3 4">JEL800</strain>
    </source>
</reference>
<dbReference type="EMBL" id="MCGO01000076">
    <property type="protein sequence ID" value="ORY31533.1"/>
    <property type="molecule type" value="Genomic_DNA"/>
</dbReference>
<keyword evidence="1" id="KW-0812">Transmembrane</keyword>
<dbReference type="AlphaFoldDB" id="A0A1Y2B9N7"/>
<feature type="transmembrane region" description="Helical" evidence="1">
    <location>
        <begin position="218"/>
        <end position="240"/>
    </location>
</feature>
<evidence type="ECO:0000259" key="2">
    <source>
        <dbReference type="Pfam" id="PF14240"/>
    </source>
</evidence>
<gene>
    <name evidence="3" type="ORF">BCR33DRAFT_723881</name>
</gene>
<keyword evidence="1" id="KW-0472">Membrane</keyword>
<proteinExistence type="predicted"/>
<keyword evidence="4" id="KW-1185">Reference proteome</keyword>
<evidence type="ECO:0000313" key="4">
    <source>
        <dbReference type="Proteomes" id="UP000193642"/>
    </source>
</evidence>
<dbReference type="OrthoDB" id="197925at2759"/>
<organism evidence="3 4">
    <name type="scientific">Rhizoclosmatium globosum</name>
    <dbReference type="NCBI Taxonomy" id="329046"/>
    <lineage>
        <taxon>Eukaryota</taxon>
        <taxon>Fungi</taxon>
        <taxon>Fungi incertae sedis</taxon>
        <taxon>Chytridiomycota</taxon>
        <taxon>Chytridiomycota incertae sedis</taxon>
        <taxon>Chytridiomycetes</taxon>
        <taxon>Chytridiales</taxon>
        <taxon>Chytriomycetaceae</taxon>
        <taxon>Rhizoclosmatium</taxon>
    </lineage>
</organism>
<accession>A0A1Y2B9N7</accession>
<protein>
    <recommendedName>
        <fullName evidence="2">YHYH domain-containing protein</fullName>
    </recommendedName>
</protein>
<feature type="domain" description="YHYH" evidence="2">
    <location>
        <begin position="43"/>
        <end position="89"/>
    </location>
</feature>
<dbReference type="Proteomes" id="UP000193642">
    <property type="component" value="Unassembled WGS sequence"/>
</dbReference>
<evidence type="ECO:0000256" key="1">
    <source>
        <dbReference type="SAM" id="Phobius"/>
    </source>
</evidence>
<sequence length="259" mass="26795">MDNGFTTGSACSTSQGSCDAGTDVYVCMTQLAQQCGSSFEPWMGLDVCGGHASPYHNHQDPLCLYDHAASGHSPLVGFALDGYGIYGVKEATYSFPTDLDWCGGHTGVVPAFTLNGVTYPSTSVYHYHIQTNAPFTLGCYGPASSYAVCAAMYSTCGTGYSTLTGTGGCSYSYDTDCPCFGSALTYTKNQMCGVSTTVPAAITYTPWGSSSGGLSGGAIAGIVIGSIIGFVALIGVGLFIRNRMGKTRTVPLKSEGEGK</sequence>
<dbReference type="Pfam" id="PF14240">
    <property type="entry name" value="YHYH"/>
    <property type="match status" value="1"/>
</dbReference>
<comment type="caution">
    <text evidence="3">The sequence shown here is derived from an EMBL/GenBank/DDBJ whole genome shotgun (WGS) entry which is preliminary data.</text>
</comment>
<name>A0A1Y2B9N7_9FUNG</name>
<evidence type="ECO:0000313" key="3">
    <source>
        <dbReference type="EMBL" id="ORY31533.1"/>
    </source>
</evidence>